<dbReference type="OrthoDB" id="2803297at2759"/>
<keyword evidence="2" id="KW-1185">Reference proteome</keyword>
<dbReference type="Pfam" id="PF18759">
    <property type="entry name" value="Plavaka"/>
    <property type="match status" value="1"/>
</dbReference>
<dbReference type="HOGENOM" id="CLU_006344_5_2_1"/>
<dbReference type="EMBL" id="KL198016">
    <property type="protein sequence ID" value="KDQ21790.1"/>
    <property type="molecule type" value="Genomic_DNA"/>
</dbReference>
<evidence type="ECO:0000313" key="2">
    <source>
        <dbReference type="Proteomes" id="UP000027195"/>
    </source>
</evidence>
<feature type="non-terminal residue" evidence="1">
    <location>
        <position position="1"/>
    </location>
</feature>
<feature type="non-terminal residue" evidence="1">
    <location>
        <position position="148"/>
    </location>
</feature>
<name>A0A067N498_BOTB1</name>
<proteinExistence type="predicted"/>
<dbReference type="InParanoid" id="A0A067N498"/>
<organism evidence="1 2">
    <name type="scientific">Botryobasidium botryosum (strain FD-172 SS1)</name>
    <dbReference type="NCBI Taxonomy" id="930990"/>
    <lineage>
        <taxon>Eukaryota</taxon>
        <taxon>Fungi</taxon>
        <taxon>Dikarya</taxon>
        <taxon>Basidiomycota</taxon>
        <taxon>Agaricomycotina</taxon>
        <taxon>Agaricomycetes</taxon>
        <taxon>Cantharellales</taxon>
        <taxon>Botryobasidiaceae</taxon>
        <taxon>Botryobasidium</taxon>
    </lineage>
</organism>
<sequence length="148" mass="17039">TPFERRRMSERQRGKQPWAPFHDLEEAGLGAWFIEHNLTRDAINSNLKLPVVSLGFTPKFNATAFFEKIDQLPHGPKFQQHSIEVIGDLTGDDGKPLRQELDIWARDPVECAQEILQNPKFKKHASYAPKKVYKTSPGKPRQRVYGEM</sequence>
<protein>
    <submittedName>
        <fullName evidence="1">Uncharacterized protein</fullName>
    </submittedName>
</protein>
<dbReference type="InterPro" id="IPR041078">
    <property type="entry name" value="Plavaka"/>
</dbReference>
<gene>
    <name evidence="1" type="ORF">BOTBODRAFT_86804</name>
</gene>
<evidence type="ECO:0000313" key="1">
    <source>
        <dbReference type="EMBL" id="KDQ21790.1"/>
    </source>
</evidence>
<reference evidence="2" key="1">
    <citation type="journal article" date="2014" name="Proc. Natl. Acad. Sci. U.S.A.">
        <title>Extensive sampling of basidiomycete genomes demonstrates inadequacy of the white-rot/brown-rot paradigm for wood decay fungi.</title>
        <authorList>
            <person name="Riley R."/>
            <person name="Salamov A.A."/>
            <person name="Brown D.W."/>
            <person name="Nagy L.G."/>
            <person name="Floudas D."/>
            <person name="Held B.W."/>
            <person name="Levasseur A."/>
            <person name="Lombard V."/>
            <person name="Morin E."/>
            <person name="Otillar R."/>
            <person name="Lindquist E.A."/>
            <person name="Sun H."/>
            <person name="LaButti K.M."/>
            <person name="Schmutz J."/>
            <person name="Jabbour D."/>
            <person name="Luo H."/>
            <person name="Baker S.E."/>
            <person name="Pisabarro A.G."/>
            <person name="Walton J.D."/>
            <person name="Blanchette R.A."/>
            <person name="Henrissat B."/>
            <person name="Martin F."/>
            <person name="Cullen D."/>
            <person name="Hibbett D.S."/>
            <person name="Grigoriev I.V."/>
        </authorList>
    </citation>
    <scope>NUCLEOTIDE SEQUENCE [LARGE SCALE GENOMIC DNA]</scope>
    <source>
        <strain evidence="2">FD-172 SS1</strain>
    </source>
</reference>
<dbReference type="AlphaFoldDB" id="A0A067N498"/>
<accession>A0A067N498</accession>
<dbReference type="Proteomes" id="UP000027195">
    <property type="component" value="Unassembled WGS sequence"/>
</dbReference>